<keyword evidence="5 12" id="KW-0479">Metal-binding</keyword>
<dbReference type="GO" id="GO:0005524">
    <property type="term" value="F:ATP binding"/>
    <property type="evidence" value="ECO:0007669"/>
    <property type="project" value="UniProtKB-UniRule"/>
</dbReference>
<dbReference type="GO" id="GO:0046872">
    <property type="term" value="F:metal ion binding"/>
    <property type="evidence" value="ECO:0007669"/>
    <property type="project" value="UniProtKB-KW"/>
</dbReference>
<name>A0A9Q8UQH5_PASFU</name>
<dbReference type="PANTHER" id="PTHR10584:SF166">
    <property type="entry name" value="RIBOKINASE"/>
    <property type="match status" value="1"/>
</dbReference>
<evidence type="ECO:0000256" key="9">
    <source>
        <dbReference type="ARBA" id="ARBA00022842"/>
    </source>
</evidence>
<feature type="binding site" evidence="12">
    <location>
        <position position="191"/>
    </location>
    <ligand>
        <name>ATP</name>
        <dbReference type="ChEBI" id="CHEBI:30616"/>
    </ligand>
</feature>
<keyword evidence="4 12" id="KW-0808">Transferase</keyword>
<dbReference type="InterPro" id="IPR029056">
    <property type="entry name" value="Ribokinase-like"/>
</dbReference>
<feature type="active site" description="Proton acceptor" evidence="12">
    <location>
        <position position="265"/>
    </location>
</feature>
<evidence type="ECO:0000256" key="11">
    <source>
        <dbReference type="ARBA" id="ARBA00023277"/>
    </source>
</evidence>
<protein>
    <recommendedName>
        <fullName evidence="3 12">Ribokinase</fullName>
        <shortName evidence="12">RK</shortName>
        <ecNumber evidence="2 12">2.7.1.15</ecNumber>
    </recommendedName>
</protein>
<dbReference type="KEGG" id="ffu:CLAFUR5_07612"/>
<feature type="domain" description="Carbohydrate kinase PfkB" evidence="13">
    <location>
        <begin position="7"/>
        <end position="310"/>
    </location>
</feature>
<comment type="subcellular location">
    <subcellularLocation>
        <location evidence="12">Cytoplasm</location>
    </subcellularLocation>
    <subcellularLocation>
        <location evidence="12">Nucleus</location>
    </subcellularLocation>
</comment>
<feature type="binding site" evidence="12">
    <location>
        <position position="302"/>
    </location>
    <ligand>
        <name>K(+)</name>
        <dbReference type="ChEBI" id="CHEBI:29103"/>
    </ligand>
</feature>
<dbReference type="SUPFAM" id="SSF53613">
    <property type="entry name" value="Ribokinase-like"/>
    <property type="match status" value="1"/>
</dbReference>
<dbReference type="InterPro" id="IPR002139">
    <property type="entry name" value="Ribo/fructo_kinase"/>
</dbReference>
<dbReference type="GO" id="GO:0019303">
    <property type="term" value="P:D-ribose catabolic process"/>
    <property type="evidence" value="ECO:0007669"/>
    <property type="project" value="UniProtKB-UniRule"/>
</dbReference>
<dbReference type="PROSITE" id="PS00584">
    <property type="entry name" value="PFKB_KINASES_2"/>
    <property type="match status" value="1"/>
</dbReference>
<dbReference type="InterPro" id="IPR002173">
    <property type="entry name" value="Carboh/pur_kinase_PfkB_CS"/>
</dbReference>
<proteinExistence type="inferred from homology"/>
<keyword evidence="12" id="KW-0963">Cytoplasm</keyword>
<gene>
    <name evidence="14" type="ORF">CLAFUR5_07612</name>
</gene>
<evidence type="ECO:0000259" key="13">
    <source>
        <dbReference type="Pfam" id="PF00294"/>
    </source>
</evidence>
<dbReference type="GeneID" id="71987490"/>
<feature type="binding site" evidence="12">
    <location>
        <position position="265"/>
    </location>
    <ligand>
        <name>substrate</name>
    </ligand>
</feature>
<feature type="binding site" evidence="12">
    <location>
        <position position="299"/>
    </location>
    <ligand>
        <name>K(+)</name>
        <dbReference type="ChEBI" id="CHEBI:29103"/>
    </ligand>
</feature>
<comment type="subunit">
    <text evidence="12">Homodimer.</text>
</comment>
<evidence type="ECO:0000256" key="2">
    <source>
        <dbReference type="ARBA" id="ARBA00012035"/>
    </source>
</evidence>
<dbReference type="PANTHER" id="PTHR10584">
    <property type="entry name" value="SUGAR KINASE"/>
    <property type="match status" value="1"/>
</dbReference>
<keyword evidence="10 12" id="KW-0630">Potassium</keyword>
<dbReference type="InterPro" id="IPR011611">
    <property type="entry name" value="PfkB_dom"/>
</dbReference>
<evidence type="ECO:0000313" key="14">
    <source>
        <dbReference type="EMBL" id="UJO18804.1"/>
    </source>
</evidence>
<keyword evidence="15" id="KW-1185">Reference proteome</keyword>
<dbReference type="GO" id="GO:0005634">
    <property type="term" value="C:nucleus"/>
    <property type="evidence" value="ECO:0007669"/>
    <property type="project" value="UniProtKB-SubCell"/>
</dbReference>
<dbReference type="GO" id="GO:0005737">
    <property type="term" value="C:cytoplasm"/>
    <property type="evidence" value="ECO:0007669"/>
    <property type="project" value="UniProtKB-SubCell"/>
</dbReference>
<dbReference type="RefSeq" id="XP_047763170.1">
    <property type="nucleotide sequence ID" value="XM_047906760.1"/>
</dbReference>
<comment type="similarity">
    <text evidence="12">Belongs to the carbohydrate kinase PfkB family. Ribokinase subfamily.</text>
</comment>
<evidence type="ECO:0000256" key="10">
    <source>
        <dbReference type="ARBA" id="ARBA00022958"/>
    </source>
</evidence>
<evidence type="ECO:0000256" key="8">
    <source>
        <dbReference type="ARBA" id="ARBA00022840"/>
    </source>
</evidence>
<comment type="function">
    <text evidence="12">Catalyzes the phosphorylation of ribose at O-5 in a reaction requiring ATP and magnesium. The resulting D-ribose-5-phosphate can then be used either for sythesis of nucleotides, histidine, and tryptophan, or as a component of the pentose phosphate pathway.</text>
</comment>
<keyword evidence="9 12" id="KW-0460">Magnesium</keyword>
<comment type="caution">
    <text evidence="12">Lacks conserved residue(s) required for the propagation of feature annotation.</text>
</comment>
<feature type="binding site" evidence="12">
    <location>
        <position position="304"/>
    </location>
    <ligand>
        <name>K(+)</name>
        <dbReference type="ChEBI" id="CHEBI:29103"/>
    </ligand>
</feature>
<dbReference type="InterPro" id="IPR011877">
    <property type="entry name" value="Ribokinase"/>
</dbReference>
<dbReference type="OrthoDB" id="415590at2759"/>
<keyword evidence="7 12" id="KW-0418">Kinase</keyword>
<keyword evidence="6 12" id="KW-0547">Nucleotide-binding</keyword>
<dbReference type="OMA" id="DIVLIQQ"/>
<dbReference type="GO" id="GO:0004747">
    <property type="term" value="F:ribokinase activity"/>
    <property type="evidence" value="ECO:0007669"/>
    <property type="project" value="UniProtKB-UniRule"/>
</dbReference>
<comment type="catalytic activity">
    <reaction evidence="12">
        <text>D-ribose + ATP = D-ribose 5-phosphate + ADP + H(+)</text>
        <dbReference type="Rhea" id="RHEA:13697"/>
        <dbReference type="ChEBI" id="CHEBI:15378"/>
        <dbReference type="ChEBI" id="CHEBI:30616"/>
        <dbReference type="ChEBI" id="CHEBI:47013"/>
        <dbReference type="ChEBI" id="CHEBI:78346"/>
        <dbReference type="ChEBI" id="CHEBI:456216"/>
        <dbReference type="EC" id="2.7.1.15"/>
    </reaction>
</comment>
<feature type="binding site" evidence="12">
    <location>
        <position position="147"/>
    </location>
    <ligand>
        <name>substrate</name>
    </ligand>
</feature>
<accession>A0A9Q8UQH5</accession>
<dbReference type="Gene3D" id="3.40.1190.20">
    <property type="match status" value="1"/>
</dbReference>
<keyword evidence="11 12" id="KW-0119">Carbohydrate metabolism</keyword>
<reference evidence="14" key="1">
    <citation type="submission" date="2021-12" db="EMBL/GenBank/DDBJ databases">
        <authorList>
            <person name="Zaccaron A."/>
            <person name="Stergiopoulos I."/>
        </authorList>
    </citation>
    <scope>NUCLEOTIDE SEQUENCE</scope>
    <source>
        <strain evidence="14">Race5_Kim</strain>
    </source>
</reference>
<comment type="similarity">
    <text evidence="1">Belongs to the carbohydrate kinase pfkB family.</text>
</comment>
<dbReference type="EC" id="2.7.1.15" evidence="2 12"/>
<feature type="binding site" evidence="12">
    <location>
        <begin position="232"/>
        <end position="237"/>
    </location>
    <ligand>
        <name>ATP</name>
        <dbReference type="ChEBI" id="CHEBI:30616"/>
    </ligand>
</feature>
<feature type="binding site" evidence="12">
    <location>
        <begin position="43"/>
        <end position="47"/>
    </location>
    <ligand>
        <name>substrate</name>
    </ligand>
</feature>
<feature type="binding site" evidence="12">
    <location>
        <position position="259"/>
    </location>
    <ligand>
        <name>K(+)</name>
        <dbReference type="ChEBI" id="CHEBI:29103"/>
    </ligand>
</feature>
<evidence type="ECO:0000256" key="1">
    <source>
        <dbReference type="ARBA" id="ARBA00005380"/>
    </source>
</evidence>
<dbReference type="AlphaFoldDB" id="A0A9Q8UQH5"/>
<reference evidence="14" key="2">
    <citation type="journal article" date="2022" name="Microb. Genom.">
        <title>A chromosome-scale genome assembly of the tomato pathogen Cladosporium fulvum reveals a compartmentalized genome architecture and the presence of a dispensable chromosome.</title>
        <authorList>
            <person name="Zaccaron A.Z."/>
            <person name="Chen L.H."/>
            <person name="Samaras A."/>
            <person name="Stergiopoulos I."/>
        </authorList>
    </citation>
    <scope>NUCLEOTIDE SEQUENCE</scope>
    <source>
        <strain evidence="14">Race5_Kim</strain>
    </source>
</reference>
<comment type="pathway">
    <text evidence="12">Carbohydrate metabolism; D-ribose degradation; D-ribose 5-phosphate from beta-D-ribopyranose: step 2/2.</text>
</comment>
<dbReference type="HAMAP" id="MF_01987">
    <property type="entry name" value="Ribokinase"/>
    <property type="match status" value="1"/>
</dbReference>
<evidence type="ECO:0000256" key="7">
    <source>
        <dbReference type="ARBA" id="ARBA00022777"/>
    </source>
</evidence>
<dbReference type="Pfam" id="PF00294">
    <property type="entry name" value="PfkB"/>
    <property type="match status" value="1"/>
</dbReference>
<comment type="activity regulation">
    <text evidence="12">Activated by a monovalent cation that binds near, but not in, the active site. The most likely occupant of the site in vivo is potassium. Ion binding induces a conformational change that may alter substrate affinity.</text>
</comment>
<keyword evidence="8 12" id="KW-0067">ATP-binding</keyword>
<feature type="binding site" evidence="12">
    <location>
        <position position="261"/>
    </location>
    <ligand>
        <name>K(+)</name>
        <dbReference type="ChEBI" id="CHEBI:29103"/>
    </ligand>
</feature>
<organism evidence="14 15">
    <name type="scientific">Passalora fulva</name>
    <name type="common">Tomato leaf mold</name>
    <name type="synonym">Cladosporium fulvum</name>
    <dbReference type="NCBI Taxonomy" id="5499"/>
    <lineage>
        <taxon>Eukaryota</taxon>
        <taxon>Fungi</taxon>
        <taxon>Dikarya</taxon>
        <taxon>Ascomycota</taxon>
        <taxon>Pezizomycotina</taxon>
        <taxon>Dothideomycetes</taxon>
        <taxon>Dothideomycetidae</taxon>
        <taxon>Mycosphaerellales</taxon>
        <taxon>Mycosphaerellaceae</taxon>
        <taxon>Fulvia</taxon>
    </lineage>
</organism>
<dbReference type="CDD" id="cd01174">
    <property type="entry name" value="ribokinase"/>
    <property type="match status" value="1"/>
</dbReference>
<keyword evidence="12" id="KW-0539">Nucleus</keyword>
<evidence type="ECO:0000256" key="12">
    <source>
        <dbReference type="HAMAP-Rule" id="MF_03215"/>
    </source>
</evidence>
<dbReference type="Proteomes" id="UP000756132">
    <property type="component" value="Chromosome 6"/>
</dbReference>
<evidence type="ECO:0000256" key="6">
    <source>
        <dbReference type="ARBA" id="ARBA00022741"/>
    </source>
</evidence>
<dbReference type="EMBL" id="CP090168">
    <property type="protein sequence ID" value="UJO18804.1"/>
    <property type="molecule type" value="Genomic_DNA"/>
</dbReference>
<evidence type="ECO:0000256" key="4">
    <source>
        <dbReference type="ARBA" id="ARBA00022679"/>
    </source>
</evidence>
<feature type="binding site" evidence="12">
    <location>
        <begin position="15"/>
        <end position="17"/>
    </location>
    <ligand>
        <name>substrate</name>
    </ligand>
</feature>
<evidence type="ECO:0000256" key="3">
    <source>
        <dbReference type="ARBA" id="ARBA00016943"/>
    </source>
</evidence>
<sequence length="333" mass="35186">MAITTKTVSVIGSLNIDVVTRTSRVPAAGETLAAISFDTGFGGKGANQAVAAARLAGEDVNVRMVGQVGDDNFGKDWFEVLEKEGIDSTGVRKLKDGKTGVANIIVEEETGENRILFTANANYAFPETQDPSWDLVSEGQIVVFQLELPLNVVLHNLALAHSAGKRVILNPAPASPLPQSAYANIDTLILNETESSILAGPSHQPPDQSPSSLLELSKHFLSLGVRDTVIITLGAKGLVYATASGKDGHMAAYKAKVVDTTAAGDTFVGAYAVQRAKGLSQDFDYGAALQFATLAASKTVERKGAMAAIPYLKELQVEVMRENGTLGMEDVVR</sequence>
<feature type="binding site" evidence="12">
    <location>
        <begin position="264"/>
        <end position="265"/>
    </location>
    <ligand>
        <name>ATP</name>
        <dbReference type="ChEBI" id="CHEBI:30616"/>
    </ligand>
</feature>
<dbReference type="PRINTS" id="PR00990">
    <property type="entry name" value="RIBOKINASE"/>
</dbReference>
<evidence type="ECO:0000313" key="15">
    <source>
        <dbReference type="Proteomes" id="UP000756132"/>
    </source>
</evidence>
<comment type="cofactor">
    <cofactor evidence="12">
        <name>Mg(2+)</name>
        <dbReference type="ChEBI" id="CHEBI:18420"/>
    </cofactor>
    <text evidence="12">Requires a divalent cation, most likely magnesium in vivo, as an electrophilic catalyst to aid phosphoryl group transfer. It is the chelate of the metal and the nucleotide that is the actual substrate.</text>
</comment>
<evidence type="ECO:0000256" key="5">
    <source>
        <dbReference type="ARBA" id="ARBA00022723"/>
    </source>
</evidence>